<dbReference type="NCBIfam" id="TIGR01733">
    <property type="entry name" value="AA-adenyl-dom"/>
    <property type="match status" value="2"/>
</dbReference>
<dbReference type="PROSITE" id="PS00455">
    <property type="entry name" value="AMP_BINDING"/>
    <property type="match status" value="3"/>
</dbReference>
<evidence type="ECO:0000256" key="5">
    <source>
        <dbReference type="ARBA" id="ARBA00022737"/>
    </source>
</evidence>
<comment type="pathway">
    <text evidence="1">Secondary metabolite biosynthesis.</text>
</comment>
<dbReference type="InterPro" id="IPR000873">
    <property type="entry name" value="AMP-dep_synth/lig_dom"/>
</dbReference>
<accession>A0A2I2G2R4</accession>
<dbReference type="FunFam" id="3.30.559.10:FF:000016">
    <property type="entry name" value="Nonribosomal peptide synthase Pes1"/>
    <property type="match status" value="2"/>
</dbReference>
<keyword evidence="4" id="KW-0436">Ligase</keyword>
<dbReference type="Gene3D" id="3.30.300.30">
    <property type="match status" value="3"/>
</dbReference>
<dbReference type="SMART" id="SM01294">
    <property type="entry name" value="PKS_PP_betabranch"/>
    <property type="match status" value="1"/>
</dbReference>
<dbReference type="InterPro" id="IPR020845">
    <property type="entry name" value="AMP-binding_CS"/>
</dbReference>
<comment type="similarity">
    <text evidence="6">Belongs to the NRP synthetase family.</text>
</comment>
<dbReference type="Gene3D" id="3.40.50.12780">
    <property type="entry name" value="N-terminal domain of ligase-like"/>
    <property type="match status" value="3"/>
</dbReference>
<evidence type="ECO:0000313" key="8">
    <source>
        <dbReference type="EMBL" id="PLB47169.1"/>
    </source>
</evidence>
<dbReference type="Gene3D" id="3.30.559.30">
    <property type="entry name" value="Nonribosomal peptide synthetase, condensation domain"/>
    <property type="match status" value="5"/>
</dbReference>
<keyword evidence="2" id="KW-0596">Phosphopantetheine</keyword>
<dbReference type="PANTHER" id="PTHR45398">
    <property type="match status" value="1"/>
</dbReference>
<organism evidence="8 9">
    <name type="scientific">Aspergillus steynii IBT 23096</name>
    <dbReference type="NCBI Taxonomy" id="1392250"/>
    <lineage>
        <taxon>Eukaryota</taxon>
        <taxon>Fungi</taxon>
        <taxon>Dikarya</taxon>
        <taxon>Ascomycota</taxon>
        <taxon>Pezizomycotina</taxon>
        <taxon>Eurotiomycetes</taxon>
        <taxon>Eurotiomycetidae</taxon>
        <taxon>Eurotiales</taxon>
        <taxon>Aspergillaceae</taxon>
        <taxon>Aspergillus</taxon>
        <taxon>Aspergillus subgen. Circumdati</taxon>
    </lineage>
</organism>
<dbReference type="InterPro" id="IPR010071">
    <property type="entry name" value="AA_adenyl_dom"/>
</dbReference>
<dbReference type="FunFam" id="3.40.50.12780:FF:000014">
    <property type="entry name" value="Nonribosomal peptide synthetase 1"/>
    <property type="match status" value="1"/>
</dbReference>
<dbReference type="InterPro" id="IPR020806">
    <property type="entry name" value="PKS_PP-bd"/>
</dbReference>
<dbReference type="FunFam" id="3.30.300.30:FF:000015">
    <property type="entry name" value="Nonribosomal peptide synthase SidD"/>
    <property type="match status" value="3"/>
</dbReference>
<dbReference type="PANTHER" id="PTHR45398:SF1">
    <property type="entry name" value="ENZYME, PUTATIVE (JCVI)-RELATED"/>
    <property type="match status" value="1"/>
</dbReference>
<comment type="caution">
    <text evidence="8">The sequence shown here is derived from an EMBL/GenBank/DDBJ whole genome shotgun (WGS) entry which is preliminary data.</text>
</comment>
<dbReference type="GeneID" id="36553543"/>
<evidence type="ECO:0000256" key="3">
    <source>
        <dbReference type="ARBA" id="ARBA00022553"/>
    </source>
</evidence>
<keyword evidence="3" id="KW-0597">Phosphoprotein</keyword>
<dbReference type="Gene3D" id="3.30.559.10">
    <property type="entry name" value="Chloramphenicol acetyltransferase-like domain"/>
    <property type="match status" value="5"/>
</dbReference>
<dbReference type="SUPFAM" id="SSF56801">
    <property type="entry name" value="Acetyl-CoA synthetase-like"/>
    <property type="match status" value="3"/>
</dbReference>
<evidence type="ECO:0000259" key="7">
    <source>
        <dbReference type="PROSITE" id="PS50075"/>
    </source>
</evidence>
<feature type="domain" description="Carrier" evidence="7">
    <location>
        <begin position="404"/>
        <end position="480"/>
    </location>
</feature>
<dbReference type="InterPro" id="IPR001242">
    <property type="entry name" value="Condensation_dom"/>
</dbReference>
<evidence type="ECO:0000313" key="9">
    <source>
        <dbReference type="Proteomes" id="UP000234275"/>
    </source>
</evidence>
<feature type="domain" description="Carrier" evidence="7">
    <location>
        <begin position="1935"/>
        <end position="2011"/>
    </location>
</feature>
<dbReference type="CDD" id="cd05918">
    <property type="entry name" value="A_NRPS_SidN3_like"/>
    <property type="match status" value="3"/>
</dbReference>
<keyword evidence="9" id="KW-1185">Reference proteome</keyword>
<dbReference type="InterPro" id="IPR045851">
    <property type="entry name" value="AMP-bd_C_sf"/>
</dbReference>
<dbReference type="NCBIfam" id="NF003417">
    <property type="entry name" value="PRK04813.1"/>
    <property type="match status" value="3"/>
</dbReference>
<dbReference type="SUPFAM" id="SSF47336">
    <property type="entry name" value="ACP-like"/>
    <property type="match status" value="3"/>
</dbReference>
<dbReference type="OrthoDB" id="416786at2759"/>
<protein>
    <submittedName>
        <fullName evidence="8">Acetyl-CoA synthetase-like protein</fullName>
    </submittedName>
</protein>
<gene>
    <name evidence="8" type="ORF">P170DRAFT_388469</name>
</gene>
<dbReference type="STRING" id="1392250.A0A2I2G2R4"/>
<dbReference type="CDD" id="cd19542">
    <property type="entry name" value="CT_NRPS-like"/>
    <property type="match status" value="2"/>
</dbReference>
<dbReference type="Pfam" id="PF00550">
    <property type="entry name" value="PP-binding"/>
    <property type="match status" value="3"/>
</dbReference>
<sequence>MVPIEKASLPSVDPASPLYVVFTSGSTGTPKGAVISHSNFTSSITYQKGSMGLTSTCRVIDFVSYAFDVAWGTILNTFAAGACLCVPMESERRGDISAAMRRLQVNYAFLTPSIARLLDPMAIPPLQGLLLSGEATELTDLQQWAPHTLLVHAYGPCETTPWATLEPYRRPTDRIQLGVGKGCVTWVVDPNREDQLSPIGCTGELWLEGPIVGLGYFNEVEKTAASFVDTPPWLARGCPGHSPRTGRLYKTGDMVRYNPDGALVFVTRKDAQVKIRGQRVELPEVEYHIHQVLPTNADIPVVAEVITPKGSKSQALVAYLALGDQATGSVDSIRTALGYYTDILGSGLPRALPSYMVPNIYVPVVEIPLTHNGKTDRTQLRRLGSSQTLSQLLELQPSRGSDRAASTSVELALQQLFAEVLNIDLELVGIEDSFFSLGGDSITAMQLSARSQSVDFYIKVADIFKHKTVAQLASHSGSERADVASLSIIEQIDTPFKLSPMQQMFFDFQDAQRNMFNQSFLVHVSRPIQPDRLEDAIERLIMRHTMLRARFMQNSDNVWAQKILSDSCGSFELRTHDIGSLRDARPLLNHSQELLDIESGPIFAANLINTSEDGQFLYLVAHHLVVDLVSWRVLLGDLEEYLVHGRISGYPSLSFQAWCQLQADHARDYLSPGDAFPFEITPPLYDYWGFTPGPGANTMDATVKHSFVLEKSLTDLLLGPANSVFNTQPVEILHAALLHSFTQSFSDRASPTIFTEGHGREAWDSAIDLSRTVGWFTTVFPVVAAATKDDKMTDIVRRTKDCRRQIPGNGRPYFASRYLNSDGQEAFRIGGPVEIIFNYLGQYQQLERPDALFQQSNVSISELADAAPHVSRFALIDVAAYVTHGQLQVEFLYNRNLQHRSKIEGWIAKCEQSLTMAAHELPLLSPTYTICDFPLMSLTEASLEFLVSEALPAHSLSYGQIEDVYPCSPIQQGILMSQAKDPELYWTRVRWLVQPTGPSPVDCPRLERAWQRVVDRHPILRTVFIDSVRPGGVKDQVVVKAIDADVQMLQTETLTDPVTGCQWHTDVASKRDSPQHALTLSQSTSGTVFCDLEINHAMMDAYSLGLLRQELCAVYTGSISPTAGPSYEAYVRYIQSLPVDSDKDFWMGYLRDVPVCNFPALGQPELANSNARQSVFLDLDDQTHLALRKFCQQSEITPSSIFHLAWGLVLRAYTGLETVCFGYLTSGRDIPIPGVERALGPFINMLVCRLNLGQPFSIMKTLQQDQEDYIAALEYQHTPLARILQFSGQPGQGLFNTGISVQGGIVPPSTESEISFIDQTGQDSPEYDIAIAISHDQDATSLALDFTNAVLSKDGAEQIAALFQQAVVEVIDYPEQSARDVNLMSPRHVEDIWSWNAHVAEPVKACVHDLIERQAHLRPQAAAINAWDGDLTYKELNHLSTRLARHLVDLGVCANNDAIPLCFEKSMWMSIAALAVMKAGGTCVALDTTQPEERLRAIVHDIEPSLVLSSHANHKLAKGLTDTHVLPIEQSLFSQLPVPDTGNLPAVAPSSPLYVVFTSGSTGKPKGTTISHTNFASAIIHQPALLALDPDARVFDFVSYAFDVAWSNMLHTLAAGACLCVPSESVRRDGTAEALEAMQVTHVQFTPSMARTIDPNQVKSLTTLILGGEPLSKQDIATWAPRVNLRMAYGPAECTVAATMTAVNLESGQVGKIGRGIGLNTWVVGEAGLAPVGAVGELWLEGPLVGLGYRGEPEKTAASFVEDPGWLLQGSSLIPGRRGRLYRTGDLVRYNSDGSLVYVGRKDSQVKVRGQRVELEEIEFHLHAALSQAVEAVVEVIKPLGSANAMLVAYLNVGRTIDSSLESIHAAMSPYTAGLADALSQKLPQFMVPTTYVPIAEIPMTISGKTDRRRLRDMGSSLNLNQLAQMQPTQGQRQLPQTEAELQLQKLWAEVLNIDQRQIGTHDSFFSLGGDSISAMQLSAKSRSAGLRVTVPDIFKLGTIAKIAPSAISRTEQQLLDWESKEDESFELSPIQQMFFDTAKSNHFNQSFFIRITRSVQSEDIQRTLKIVVAEHAMLRARFDQDADEHWTQRIVPYAPDCYRYERHCVRTLSEASQILDRSQLSLDIHAGPVFSVDLIDTSTQGQYLFLVAHHLAVDLVSWRIILGDMEEHLTTSKVSGFKPLPFLTWTRLQAEYARDQLVPKTAFPVEIPAPQDYWGLDPAINTFENTVHSTFSLSKEVTDSLLGPANQALDTQPVEILQAALLHSFIRTFQDRPAPTIFSEGHGREPWDSAIDLSRTVGWFTTMSPTVVPASVENEDTLYDIVRRTKDGRRQVPANGWPYFTSRYLNDDGRKVFGGYGLPEVTFNYMGLYQQLERHESLFAPANPPECSLSDVANEMGRFALIEVMASVSQGRLEFGFMFNRHMKHSGDIPTWIAQYESSLQTAAQELPQRPPSYTLCDFPLLSLTEPALQKLNDHILPHLRLAHGLVEDIYPLTPIQQGILLSQAKSPHLYWTRIRWLIRPSRRSPSVSIDRIVQAWKRVVSRHPALRTVFVESLCPHRFKDQLVMKASEPEIHLISSSDPPAALTSHWESKAHVHKPLHSLVLCPTPSGDGIFCDLEMNHAITDATSTALLKREICASYDNMLPDTTGPLYSDYIRHIQSVSVEASVNYWKEYLEGVNACLFPSLCEPSEGRKSRGSTTRSLDRETHSILRAFCQQNGFTPANLFQLAWALILRCYTGSDTVCFGYLMSGRDVPVEGADRTIGPFINLLVSRIHLGNEESLVTMMQQNQADFVSSLNHQHSSLAQILRSSGASADTLFNTVLSVQGMGLKACSDDDEFSLRLDEQDGYDPTEYDIMLNVGLGGEDTAVTFTYHQSLLSEQQAESLVQSLLQAVVGIIRSPAKTAAQVDLAGHRDQELIWSWNATVPPTIDATIHGLIADQVRQRPDAQAICAWDGEFTYRELDGLSTRLALHLGALGVGANSIVPLVFEKTRWMPVSALAVMKAGGASVAMDATQPPERLRVMVQQVQPALLLSSRDNYLIAQTLGAQMAVAIDDMTLSDISIPSNLVCPSVDPSQTLYVVFTSGSTGTPKGVVVSHSDMSNSILYQQEAISFGPNVRLFDFVSYAWDVTWCNLLHPLVAGGCLCIPHESQRRADIEKAMCQFQVNYVTLTPTVARLLNPVETPCLDTLALVGEPLLHADVVQWAPHAHEILNTYSPSECPGADIVFQVPRNYPRDPPLGTAVGCNTWVVDPTDVDRLVPVGGIGELCLEGPMVARGYLGLPERTAQSFVENPSWLRRGSPGFSGRQGRVYCTGDLVRYNSDGLLFYVGRKDGQVKIRGQRVELGEVESHVRQGIHDVDDGSVLAAVIKPQGSNNPMLVCFLGLGEVAAASTDQVRAVLADRTRGLDEYLARRLPRFMVPSAYIPVVDIPMTVSGKTDRSRLVQAAASRTLAELAELQPSRGARQAPTTDMEWLLQGLWAAVLGLDASMIAADDSFLRIGGDSIAAIRLGQRASDEGLSLAVPDIFANPRLCDMALCLREGRSSYHNPRPFSLLSLPPSSLPSFLESSVLPLLDCPQTQISDVYPTTELQDFYVSSALDARKSEIEHIYMDLPVGADIALVRQSCVALWQHLDILRTVFIVDGHRQLQVVLNPDEPDIVIHEAHGDLAACAEVVYRRDLDSPLEQGRSFTRFFITHTPGGGIRLTIRLSHAQYDGFSMPLIFSCFAAFYRGESPAPEPKFSGYIRHVQQQQQTAHPYWRSLLENSSITPVKSLSAVDGRCLPNQHVGGMIQAKKSIPAPQPRQGLTPATVFTTLCARMLAKVADATDVVFGQIVSGRASLPATLQNVAGPCVNTIPVRVRVTPSQVLEQQLDSVHEQHIKGLPYENSQFGDIAAHCTNWPVDSRTPELVVQFQNLDNMEHDAGTSILEAENTLAAYMREGRPIYADFIFILAKPVGESWNLSVIASSKFHTQHMLNVVLEELEQEIANC</sequence>
<dbReference type="SUPFAM" id="SSF52777">
    <property type="entry name" value="CoA-dependent acyltransferases"/>
    <property type="match status" value="10"/>
</dbReference>
<dbReference type="GO" id="GO:0031177">
    <property type="term" value="F:phosphopantetheine binding"/>
    <property type="evidence" value="ECO:0007669"/>
    <property type="project" value="InterPro"/>
</dbReference>
<dbReference type="RefSeq" id="XP_024702471.1">
    <property type="nucleotide sequence ID" value="XM_024845844.1"/>
</dbReference>
<evidence type="ECO:0000256" key="4">
    <source>
        <dbReference type="ARBA" id="ARBA00022598"/>
    </source>
</evidence>
<dbReference type="GO" id="GO:1904091">
    <property type="term" value="F:non-ribosomal peptide synthetase activity"/>
    <property type="evidence" value="ECO:0007669"/>
    <property type="project" value="UniProtKB-ARBA"/>
</dbReference>
<evidence type="ECO:0000256" key="2">
    <source>
        <dbReference type="ARBA" id="ARBA00022450"/>
    </source>
</evidence>
<dbReference type="InterPro" id="IPR023213">
    <property type="entry name" value="CAT-like_dom_sf"/>
</dbReference>
<dbReference type="FunFam" id="3.30.559.30:FF:000002">
    <property type="entry name" value="Nonribosomal peptide synthase Pes1"/>
    <property type="match status" value="2"/>
</dbReference>
<dbReference type="VEuPathDB" id="FungiDB:P170DRAFT_388469"/>
<dbReference type="Pfam" id="PF00501">
    <property type="entry name" value="AMP-binding"/>
    <property type="match status" value="3"/>
</dbReference>
<dbReference type="InterPro" id="IPR009081">
    <property type="entry name" value="PP-bd_ACP"/>
</dbReference>
<dbReference type="InterPro" id="IPR036736">
    <property type="entry name" value="ACP-like_sf"/>
</dbReference>
<evidence type="ECO:0000256" key="1">
    <source>
        <dbReference type="ARBA" id="ARBA00005179"/>
    </source>
</evidence>
<proteinExistence type="inferred from homology"/>
<dbReference type="GO" id="GO:0016874">
    <property type="term" value="F:ligase activity"/>
    <property type="evidence" value="ECO:0007669"/>
    <property type="project" value="UniProtKB-KW"/>
</dbReference>
<dbReference type="Pfam" id="PF00668">
    <property type="entry name" value="Condensation"/>
    <property type="match status" value="5"/>
</dbReference>
<name>A0A2I2G2R4_9EURO</name>
<dbReference type="Gene3D" id="1.10.1200.10">
    <property type="entry name" value="ACP-like"/>
    <property type="match status" value="3"/>
</dbReference>
<dbReference type="EMBL" id="MSFO01000006">
    <property type="protein sequence ID" value="PLB47169.1"/>
    <property type="molecule type" value="Genomic_DNA"/>
</dbReference>
<feature type="domain" description="Carrier" evidence="7">
    <location>
        <begin position="3468"/>
        <end position="3544"/>
    </location>
</feature>
<dbReference type="InterPro" id="IPR042099">
    <property type="entry name" value="ANL_N_sf"/>
</dbReference>
<keyword evidence="5" id="KW-0677">Repeat</keyword>
<dbReference type="Proteomes" id="UP000234275">
    <property type="component" value="Unassembled WGS sequence"/>
</dbReference>
<dbReference type="FunFam" id="1.10.1200.10:FF:000005">
    <property type="entry name" value="Nonribosomal peptide synthetase 1"/>
    <property type="match status" value="2"/>
</dbReference>
<dbReference type="InterPro" id="IPR006162">
    <property type="entry name" value="Ppantetheine_attach_site"/>
</dbReference>
<evidence type="ECO:0000256" key="6">
    <source>
        <dbReference type="ARBA" id="ARBA00029454"/>
    </source>
</evidence>
<dbReference type="SMART" id="SM00823">
    <property type="entry name" value="PKS_PP"/>
    <property type="match status" value="3"/>
</dbReference>
<reference evidence="8 9" key="1">
    <citation type="submission" date="2016-12" db="EMBL/GenBank/DDBJ databases">
        <title>The genomes of Aspergillus section Nigri reveals drivers in fungal speciation.</title>
        <authorList>
            <consortium name="DOE Joint Genome Institute"/>
            <person name="Vesth T.C."/>
            <person name="Nybo J."/>
            <person name="Theobald S."/>
            <person name="Brandl J."/>
            <person name="Frisvad J.C."/>
            <person name="Nielsen K.F."/>
            <person name="Lyhne E.K."/>
            <person name="Kogle M.E."/>
            <person name="Kuo A."/>
            <person name="Riley R."/>
            <person name="Clum A."/>
            <person name="Nolan M."/>
            <person name="Lipzen A."/>
            <person name="Salamov A."/>
            <person name="Henrissat B."/>
            <person name="Wiebenga A."/>
            <person name="De Vries R.P."/>
            <person name="Grigoriev I.V."/>
            <person name="Mortensen U.H."/>
            <person name="Andersen M.R."/>
            <person name="Baker S.E."/>
        </authorList>
    </citation>
    <scope>NUCLEOTIDE SEQUENCE [LARGE SCALE GENOMIC DNA]</scope>
    <source>
        <strain evidence="8 9">IBT 23096</strain>
    </source>
</reference>
<dbReference type="PROSITE" id="PS50075">
    <property type="entry name" value="CARRIER"/>
    <property type="match status" value="3"/>
</dbReference>
<dbReference type="CDD" id="cd19534">
    <property type="entry name" value="E_NRPS"/>
    <property type="match status" value="2"/>
</dbReference>
<dbReference type="PROSITE" id="PS00012">
    <property type="entry name" value="PHOSPHOPANTETHEINE"/>
    <property type="match status" value="1"/>
</dbReference>